<organism evidence="3 4">
    <name type="scientific">Mycena albidolilacea</name>
    <dbReference type="NCBI Taxonomy" id="1033008"/>
    <lineage>
        <taxon>Eukaryota</taxon>
        <taxon>Fungi</taxon>
        <taxon>Dikarya</taxon>
        <taxon>Basidiomycota</taxon>
        <taxon>Agaricomycotina</taxon>
        <taxon>Agaricomycetes</taxon>
        <taxon>Agaricomycetidae</taxon>
        <taxon>Agaricales</taxon>
        <taxon>Marasmiineae</taxon>
        <taxon>Mycenaceae</taxon>
        <taxon>Mycena</taxon>
    </lineage>
</organism>
<evidence type="ECO:0000259" key="2">
    <source>
        <dbReference type="Pfam" id="PF20151"/>
    </source>
</evidence>
<protein>
    <recommendedName>
        <fullName evidence="2">DUF6533 domain-containing protein</fullName>
    </recommendedName>
</protein>
<keyword evidence="1" id="KW-0812">Transmembrane</keyword>
<dbReference type="InterPro" id="IPR045340">
    <property type="entry name" value="DUF6533"/>
</dbReference>
<feature type="transmembrane region" description="Helical" evidence="1">
    <location>
        <begin position="111"/>
        <end position="132"/>
    </location>
</feature>
<keyword evidence="1" id="KW-0472">Membrane</keyword>
<name>A0AAD6ZNH6_9AGAR</name>
<proteinExistence type="predicted"/>
<comment type="caution">
    <text evidence="3">The sequence shown here is derived from an EMBL/GenBank/DDBJ whole genome shotgun (WGS) entry which is preliminary data.</text>
</comment>
<reference evidence="3" key="1">
    <citation type="submission" date="2023-03" db="EMBL/GenBank/DDBJ databases">
        <title>Massive genome expansion in bonnet fungi (Mycena s.s.) driven by repeated elements and novel gene families across ecological guilds.</title>
        <authorList>
            <consortium name="Lawrence Berkeley National Laboratory"/>
            <person name="Harder C.B."/>
            <person name="Miyauchi S."/>
            <person name="Viragh M."/>
            <person name="Kuo A."/>
            <person name="Thoen E."/>
            <person name="Andreopoulos B."/>
            <person name="Lu D."/>
            <person name="Skrede I."/>
            <person name="Drula E."/>
            <person name="Henrissat B."/>
            <person name="Morin E."/>
            <person name="Kohler A."/>
            <person name="Barry K."/>
            <person name="LaButti K."/>
            <person name="Morin E."/>
            <person name="Salamov A."/>
            <person name="Lipzen A."/>
            <person name="Mereny Z."/>
            <person name="Hegedus B."/>
            <person name="Baldrian P."/>
            <person name="Stursova M."/>
            <person name="Weitz H."/>
            <person name="Taylor A."/>
            <person name="Grigoriev I.V."/>
            <person name="Nagy L.G."/>
            <person name="Martin F."/>
            <person name="Kauserud H."/>
        </authorList>
    </citation>
    <scope>NUCLEOTIDE SEQUENCE</scope>
    <source>
        <strain evidence="3">CBHHK002</strain>
    </source>
</reference>
<evidence type="ECO:0000313" key="3">
    <source>
        <dbReference type="EMBL" id="KAJ7330972.1"/>
    </source>
</evidence>
<feature type="transmembrane region" description="Helical" evidence="1">
    <location>
        <begin position="26"/>
        <end position="44"/>
    </location>
</feature>
<evidence type="ECO:0000256" key="1">
    <source>
        <dbReference type="SAM" id="Phobius"/>
    </source>
</evidence>
<evidence type="ECO:0000313" key="4">
    <source>
        <dbReference type="Proteomes" id="UP001218218"/>
    </source>
</evidence>
<dbReference type="Pfam" id="PF20151">
    <property type="entry name" value="DUF6533"/>
    <property type="match status" value="1"/>
</dbReference>
<feature type="transmembrane region" description="Helical" evidence="1">
    <location>
        <begin position="64"/>
        <end position="84"/>
    </location>
</feature>
<sequence>MSHYPFRALGDSADLNYATIVVDHRLTRYIFLAGLAVLVYDHLLTLDAEIKLIWSSKLRASTCWFLAVRYIALSANIGVAVYYFGNLDHEEAFIETTLSLRVFAMYGLNRWVLACLLSATCVIASLGLWASITYAQHTEIPDIPGLVGCHVVNRTAAAHRSAGTWEAILVCDIVVFALTVRRAYLRRKTPLYQRMATDGSMYFGLIVLANLANVLTFYLGDGLIAGFLSWFTTGLSVTLVSRLMLNLHEAAVPRIATNPVYTEPLRFVEMGNTSIGDTLDIEMIQFTDMGALQSTTNRRTEH</sequence>
<dbReference type="AlphaFoldDB" id="A0AAD6ZNH6"/>
<feature type="transmembrane region" description="Helical" evidence="1">
    <location>
        <begin position="201"/>
        <end position="219"/>
    </location>
</feature>
<feature type="transmembrane region" description="Helical" evidence="1">
    <location>
        <begin position="162"/>
        <end position="180"/>
    </location>
</feature>
<keyword evidence="1" id="KW-1133">Transmembrane helix</keyword>
<dbReference type="EMBL" id="JARIHO010000036">
    <property type="protein sequence ID" value="KAJ7330972.1"/>
    <property type="molecule type" value="Genomic_DNA"/>
</dbReference>
<feature type="domain" description="DUF6533" evidence="2">
    <location>
        <begin position="29"/>
        <end position="73"/>
    </location>
</feature>
<gene>
    <name evidence="3" type="ORF">DFH08DRAFT_966716</name>
</gene>
<feature type="transmembrane region" description="Helical" evidence="1">
    <location>
        <begin position="225"/>
        <end position="245"/>
    </location>
</feature>
<keyword evidence="4" id="KW-1185">Reference proteome</keyword>
<accession>A0AAD6ZNH6</accession>
<dbReference type="Proteomes" id="UP001218218">
    <property type="component" value="Unassembled WGS sequence"/>
</dbReference>